<keyword evidence="3" id="KW-0067">ATP-binding</keyword>
<accession>A0A502D9B6</accession>
<dbReference type="InterPro" id="IPR017441">
    <property type="entry name" value="Protein_kinase_ATP_BS"/>
</dbReference>
<dbReference type="PANTHER" id="PTHR48051:SF1">
    <property type="entry name" value="RAS SUPPRESSOR PROTEIN 1"/>
    <property type="match status" value="1"/>
</dbReference>
<dbReference type="Gene3D" id="1.10.510.10">
    <property type="entry name" value="Transferase(Phosphotransferase) domain 1"/>
    <property type="match status" value="1"/>
</dbReference>
<keyword evidence="5" id="KW-0418">Kinase</keyword>
<evidence type="ECO:0000256" key="2">
    <source>
        <dbReference type="ARBA" id="ARBA00022737"/>
    </source>
</evidence>
<keyword evidence="3" id="KW-0547">Nucleotide-binding</keyword>
<dbReference type="InterPro" id="IPR001611">
    <property type="entry name" value="Leu-rich_rpt"/>
</dbReference>
<dbReference type="InterPro" id="IPR001245">
    <property type="entry name" value="Ser-Thr/Tyr_kinase_cat_dom"/>
</dbReference>
<evidence type="ECO:0000256" key="1">
    <source>
        <dbReference type="ARBA" id="ARBA00022614"/>
    </source>
</evidence>
<dbReference type="GO" id="GO:0005524">
    <property type="term" value="F:ATP binding"/>
    <property type="evidence" value="ECO:0007669"/>
    <property type="project" value="UniProtKB-UniRule"/>
</dbReference>
<dbReference type="Pfam" id="PF07714">
    <property type="entry name" value="PK_Tyr_Ser-Thr"/>
    <property type="match status" value="1"/>
</dbReference>
<comment type="caution">
    <text evidence="5">The sequence shown here is derived from an EMBL/GenBank/DDBJ whole genome shotgun (WGS) entry which is preliminary data.</text>
</comment>
<dbReference type="InterPro" id="IPR050216">
    <property type="entry name" value="LRR_domain-containing"/>
</dbReference>
<evidence type="ECO:0000256" key="3">
    <source>
        <dbReference type="PROSITE-ProRule" id="PRU10141"/>
    </source>
</evidence>
<dbReference type="InterPro" id="IPR011009">
    <property type="entry name" value="Kinase-like_dom_sf"/>
</dbReference>
<organism evidence="5 6">
    <name type="scientific">Variovorax guangxiensis</name>
    <dbReference type="NCBI Taxonomy" id="1775474"/>
    <lineage>
        <taxon>Bacteria</taxon>
        <taxon>Pseudomonadati</taxon>
        <taxon>Pseudomonadota</taxon>
        <taxon>Betaproteobacteria</taxon>
        <taxon>Burkholderiales</taxon>
        <taxon>Comamonadaceae</taxon>
        <taxon>Variovorax</taxon>
    </lineage>
</organism>
<keyword evidence="2" id="KW-0677">Repeat</keyword>
<dbReference type="RefSeq" id="WP_140845228.1">
    <property type="nucleotide sequence ID" value="NZ_RCZI01000012.1"/>
</dbReference>
<reference evidence="5 6" key="1">
    <citation type="journal article" date="2019" name="Environ. Microbiol.">
        <title>Species interactions and distinct microbial communities in high Arctic permafrost affected cryosols are associated with the CH4 and CO2 gas fluxes.</title>
        <authorList>
            <person name="Altshuler I."/>
            <person name="Hamel J."/>
            <person name="Turney S."/>
            <person name="Magnuson E."/>
            <person name="Levesque R."/>
            <person name="Greer C."/>
            <person name="Whyte L.G."/>
        </authorList>
    </citation>
    <scope>NUCLEOTIDE SEQUENCE [LARGE SCALE GENOMIC DNA]</scope>
    <source>
        <strain evidence="5 6">S06.C</strain>
    </source>
</reference>
<feature type="binding site" evidence="3">
    <location>
        <position position="240"/>
    </location>
    <ligand>
        <name>ATP</name>
        <dbReference type="ChEBI" id="CHEBI:30616"/>
    </ligand>
</feature>
<dbReference type="SUPFAM" id="SSF52058">
    <property type="entry name" value="L domain-like"/>
    <property type="match status" value="1"/>
</dbReference>
<dbReference type="Pfam" id="PF13855">
    <property type="entry name" value="LRR_8"/>
    <property type="match status" value="1"/>
</dbReference>
<dbReference type="InterPro" id="IPR032675">
    <property type="entry name" value="LRR_dom_sf"/>
</dbReference>
<feature type="domain" description="Protein kinase" evidence="4">
    <location>
        <begin position="208"/>
        <end position="438"/>
    </location>
</feature>
<dbReference type="InterPro" id="IPR003591">
    <property type="entry name" value="Leu-rich_rpt_typical-subtyp"/>
</dbReference>
<gene>
    <name evidence="5" type="ORF">EAH82_21245</name>
</gene>
<protein>
    <submittedName>
        <fullName evidence="5">Protein kinase</fullName>
    </submittedName>
</protein>
<proteinExistence type="predicted"/>
<evidence type="ECO:0000313" key="5">
    <source>
        <dbReference type="EMBL" id="TPG22237.1"/>
    </source>
</evidence>
<dbReference type="PROSITE" id="PS00107">
    <property type="entry name" value="PROTEIN_KINASE_ATP"/>
    <property type="match status" value="1"/>
</dbReference>
<dbReference type="PROSITE" id="PS50011">
    <property type="entry name" value="PROTEIN_KINASE_DOM"/>
    <property type="match status" value="1"/>
</dbReference>
<dbReference type="GO" id="GO:0005737">
    <property type="term" value="C:cytoplasm"/>
    <property type="evidence" value="ECO:0007669"/>
    <property type="project" value="TreeGrafter"/>
</dbReference>
<dbReference type="PANTHER" id="PTHR48051">
    <property type="match status" value="1"/>
</dbReference>
<keyword evidence="5" id="KW-0808">Transferase</keyword>
<dbReference type="SMART" id="SM00364">
    <property type="entry name" value="LRR_BAC"/>
    <property type="match status" value="5"/>
</dbReference>
<dbReference type="InterPro" id="IPR000719">
    <property type="entry name" value="Prot_kinase_dom"/>
</dbReference>
<dbReference type="OrthoDB" id="8532199at2"/>
<dbReference type="SMART" id="SM00369">
    <property type="entry name" value="LRR_TYP"/>
    <property type="match status" value="5"/>
</dbReference>
<dbReference type="Gene3D" id="3.80.10.10">
    <property type="entry name" value="Ribonuclease Inhibitor"/>
    <property type="match status" value="2"/>
</dbReference>
<evidence type="ECO:0000313" key="6">
    <source>
        <dbReference type="Proteomes" id="UP000319212"/>
    </source>
</evidence>
<name>A0A502D9B6_9BURK</name>
<dbReference type="GO" id="GO:0004672">
    <property type="term" value="F:protein kinase activity"/>
    <property type="evidence" value="ECO:0007669"/>
    <property type="project" value="InterPro"/>
</dbReference>
<dbReference type="AlphaFoldDB" id="A0A502D9B6"/>
<keyword evidence="1" id="KW-0433">Leucine-rich repeat</keyword>
<dbReference type="Proteomes" id="UP000319212">
    <property type="component" value="Unassembled WGS sequence"/>
</dbReference>
<sequence>MNDTLSRLGEGSLHGARRLALSAGLTEFPSEIFTLADTLEVLDLSGNALTSLPDDLHRLHRLRVLFASDNRFTALPASLGRCAQLEMVGFKANRIVDVPAEALPPQLRWLILTDNAIEQLPDALGHCTRLQKLMLAGNRLQALPATLAGCERLELLRIAANRLPTLPDFLLQLPRLAWLAFGGNPLNAAREAAVLADRALPAVAWSELAVHERVGQGASGVIHRAVWAGASGGPRTVALKLFKGSVTSDGSPDSELAASLAAGAHPHRIGAEGRLAGHPEGTEGLVMPWVDADHVVLAGPPSLESCTRDVYADDARFTPAQALRLAAGVADAVRALHSRGLLHGDLYAHNILWRGDGDARLGDMGAASFIDAMDPRQAIALQRIEARAFGCLAEELRSRCSEPDSPTLAALAAVETLCLAPDAATRPSFDEIARTLSI</sequence>
<dbReference type="PROSITE" id="PS51450">
    <property type="entry name" value="LRR"/>
    <property type="match status" value="1"/>
</dbReference>
<dbReference type="SUPFAM" id="SSF56112">
    <property type="entry name" value="Protein kinase-like (PK-like)"/>
    <property type="match status" value="1"/>
</dbReference>
<evidence type="ECO:0000259" key="4">
    <source>
        <dbReference type="PROSITE" id="PS50011"/>
    </source>
</evidence>
<dbReference type="EMBL" id="RCZI01000012">
    <property type="protein sequence ID" value="TPG22237.1"/>
    <property type="molecule type" value="Genomic_DNA"/>
</dbReference>